<dbReference type="EMBL" id="HBUE01325460">
    <property type="protein sequence ID" value="CAG6590623.1"/>
    <property type="molecule type" value="Transcribed_RNA"/>
</dbReference>
<evidence type="ECO:0000313" key="2">
    <source>
        <dbReference type="EMBL" id="CAG6590623.1"/>
    </source>
</evidence>
<feature type="compositionally biased region" description="Basic residues" evidence="1">
    <location>
        <begin position="18"/>
        <end position="27"/>
    </location>
</feature>
<feature type="region of interest" description="Disordered" evidence="1">
    <location>
        <begin position="1"/>
        <end position="102"/>
    </location>
</feature>
<reference evidence="2" key="1">
    <citation type="submission" date="2021-05" db="EMBL/GenBank/DDBJ databases">
        <authorList>
            <person name="Alioto T."/>
            <person name="Alioto T."/>
            <person name="Gomez Garrido J."/>
        </authorList>
    </citation>
    <scope>NUCLEOTIDE SEQUENCE</scope>
</reference>
<accession>A0A8D8KIC9</accession>
<feature type="compositionally biased region" description="Polar residues" evidence="1">
    <location>
        <begin position="56"/>
        <end position="67"/>
    </location>
</feature>
<feature type="compositionally biased region" description="Basic residues" evidence="1">
    <location>
        <begin position="44"/>
        <end position="54"/>
    </location>
</feature>
<dbReference type="EMBL" id="HBUE01325458">
    <property type="protein sequence ID" value="CAG6590621.1"/>
    <property type="molecule type" value="Transcribed_RNA"/>
</dbReference>
<evidence type="ECO:0000256" key="1">
    <source>
        <dbReference type="SAM" id="MobiDB-lite"/>
    </source>
</evidence>
<dbReference type="EMBL" id="HBUE01022018">
    <property type="protein sequence ID" value="CAG6453048.1"/>
    <property type="molecule type" value="Transcribed_RNA"/>
</dbReference>
<dbReference type="EMBL" id="HBUE01218892">
    <property type="protein sequence ID" value="CAG6538608.1"/>
    <property type="molecule type" value="Transcribed_RNA"/>
</dbReference>
<organism evidence="2">
    <name type="scientific">Culex pipiens</name>
    <name type="common">House mosquito</name>
    <dbReference type="NCBI Taxonomy" id="7175"/>
    <lineage>
        <taxon>Eukaryota</taxon>
        <taxon>Metazoa</taxon>
        <taxon>Ecdysozoa</taxon>
        <taxon>Arthropoda</taxon>
        <taxon>Hexapoda</taxon>
        <taxon>Insecta</taxon>
        <taxon>Pterygota</taxon>
        <taxon>Neoptera</taxon>
        <taxon>Endopterygota</taxon>
        <taxon>Diptera</taxon>
        <taxon>Nematocera</taxon>
        <taxon>Culicoidea</taxon>
        <taxon>Culicidae</taxon>
        <taxon>Culicinae</taxon>
        <taxon>Culicini</taxon>
        <taxon>Culex</taxon>
        <taxon>Culex</taxon>
    </lineage>
</organism>
<dbReference type="EMBL" id="HBUE01022019">
    <property type="protein sequence ID" value="CAG6453050.1"/>
    <property type="molecule type" value="Transcribed_RNA"/>
</dbReference>
<name>A0A8D8KIC9_CULPI</name>
<proteinExistence type="predicted"/>
<dbReference type="AlphaFoldDB" id="A0A8D8KIC9"/>
<sequence>MRTLRQSRREKVAMGLHLQRRRTHRWWKSLSQTPPAPVEQVPNQHRRNLPKRLINRASSSATRNLPRSNPVGKRNRSHRWSQADHPRPHRPRNLPKRVFDLR</sequence>
<dbReference type="EMBL" id="HBUE01218890">
    <property type="protein sequence ID" value="CAG6538606.1"/>
    <property type="molecule type" value="Transcribed_RNA"/>
</dbReference>
<protein>
    <submittedName>
        <fullName evidence="2">(northern house mosquito) hypothetical protein</fullName>
    </submittedName>
</protein>